<evidence type="ECO:0000313" key="2">
    <source>
        <dbReference type="Proteomes" id="UP000006882"/>
    </source>
</evidence>
<sequence>MDLRKIGLASNLWKNSVWFGGEKIYPASLSLLQSEESLSSFFFPQIYYLLGSFGKLDMKELRETVVSILSGNIEGAVWGKAYHLLIQPFF</sequence>
<gene>
    <name evidence="1" type="ORF">PRUPE_3G129500</name>
</gene>
<protein>
    <submittedName>
        <fullName evidence="1">Uncharacterized protein</fullName>
    </submittedName>
</protein>
<organism evidence="1 2">
    <name type="scientific">Prunus persica</name>
    <name type="common">Peach</name>
    <name type="synonym">Amygdalus persica</name>
    <dbReference type="NCBI Taxonomy" id="3760"/>
    <lineage>
        <taxon>Eukaryota</taxon>
        <taxon>Viridiplantae</taxon>
        <taxon>Streptophyta</taxon>
        <taxon>Embryophyta</taxon>
        <taxon>Tracheophyta</taxon>
        <taxon>Spermatophyta</taxon>
        <taxon>Magnoliopsida</taxon>
        <taxon>eudicotyledons</taxon>
        <taxon>Gunneridae</taxon>
        <taxon>Pentapetalae</taxon>
        <taxon>rosids</taxon>
        <taxon>fabids</taxon>
        <taxon>Rosales</taxon>
        <taxon>Rosaceae</taxon>
        <taxon>Amygdaloideae</taxon>
        <taxon>Amygdaleae</taxon>
        <taxon>Prunus</taxon>
    </lineage>
</organism>
<dbReference type="Proteomes" id="UP000006882">
    <property type="component" value="Chromosome G3"/>
</dbReference>
<proteinExistence type="predicted"/>
<evidence type="ECO:0000313" key="1">
    <source>
        <dbReference type="EMBL" id="ONI16914.1"/>
    </source>
</evidence>
<keyword evidence="2" id="KW-1185">Reference proteome</keyword>
<dbReference type="EMBL" id="CM007653">
    <property type="protein sequence ID" value="ONI16914.1"/>
    <property type="molecule type" value="Genomic_DNA"/>
</dbReference>
<accession>A0A251PZB2</accession>
<name>A0A251PZB2_PRUPE</name>
<reference evidence="1 2" key="1">
    <citation type="journal article" date="2013" name="Nat. Genet.">
        <title>The high-quality draft genome of peach (Prunus persica) identifies unique patterns of genetic diversity, domestication and genome evolution.</title>
        <authorList>
            <consortium name="International Peach Genome Initiative"/>
            <person name="Verde I."/>
            <person name="Abbott A.G."/>
            <person name="Scalabrin S."/>
            <person name="Jung S."/>
            <person name="Shu S."/>
            <person name="Marroni F."/>
            <person name="Zhebentyayeva T."/>
            <person name="Dettori M.T."/>
            <person name="Grimwood J."/>
            <person name="Cattonaro F."/>
            <person name="Zuccolo A."/>
            <person name="Rossini L."/>
            <person name="Jenkins J."/>
            <person name="Vendramin E."/>
            <person name="Meisel L.A."/>
            <person name="Decroocq V."/>
            <person name="Sosinski B."/>
            <person name="Prochnik S."/>
            <person name="Mitros T."/>
            <person name="Policriti A."/>
            <person name="Cipriani G."/>
            <person name="Dondini L."/>
            <person name="Ficklin S."/>
            <person name="Goodstein D.M."/>
            <person name="Xuan P."/>
            <person name="Del Fabbro C."/>
            <person name="Aramini V."/>
            <person name="Copetti D."/>
            <person name="Gonzalez S."/>
            <person name="Horner D.S."/>
            <person name="Falchi R."/>
            <person name="Lucas S."/>
            <person name="Mica E."/>
            <person name="Maldonado J."/>
            <person name="Lazzari B."/>
            <person name="Bielenberg D."/>
            <person name="Pirona R."/>
            <person name="Miculan M."/>
            <person name="Barakat A."/>
            <person name="Testolin R."/>
            <person name="Stella A."/>
            <person name="Tartarini S."/>
            <person name="Tonutti P."/>
            <person name="Arus P."/>
            <person name="Orellana A."/>
            <person name="Wells C."/>
            <person name="Main D."/>
            <person name="Vizzotto G."/>
            <person name="Silva H."/>
            <person name="Salamini F."/>
            <person name="Schmutz J."/>
            <person name="Morgante M."/>
            <person name="Rokhsar D.S."/>
        </authorList>
    </citation>
    <scope>NUCLEOTIDE SEQUENCE [LARGE SCALE GENOMIC DNA]</scope>
    <source>
        <strain evidence="2">cv. Nemared</strain>
    </source>
</reference>
<dbReference type="AlphaFoldDB" id="A0A251PZB2"/>
<dbReference type="Gramene" id="ONI16914">
    <property type="protein sequence ID" value="ONI16914"/>
    <property type="gene ID" value="PRUPE_3G129500"/>
</dbReference>